<organism evidence="1 2">
    <name type="scientific">Carya illinoinensis</name>
    <name type="common">Pecan</name>
    <dbReference type="NCBI Taxonomy" id="32201"/>
    <lineage>
        <taxon>Eukaryota</taxon>
        <taxon>Viridiplantae</taxon>
        <taxon>Streptophyta</taxon>
        <taxon>Embryophyta</taxon>
        <taxon>Tracheophyta</taxon>
        <taxon>Spermatophyta</taxon>
        <taxon>Magnoliopsida</taxon>
        <taxon>eudicotyledons</taxon>
        <taxon>Gunneridae</taxon>
        <taxon>Pentapetalae</taxon>
        <taxon>rosids</taxon>
        <taxon>fabids</taxon>
        <taxon>Fagales</taxon>
        <taxon>Juglandaceae</taxon>
        <taxon>Carya</taxon>
    </lineage>
</organism>
<dbReference type="Proteomes" id="UP000811246">
    <property type="component" value="Chromosome 1"/>
</dbReference>
<name>A0A922G1R9_CARIL</name>
<proteinExistence type="predicted"/>
<gene>
    <name evidence="1" type="ORF">I3842_01G179600</name>
</gene>
<sequence length="29" mass="3368">MQVHWHHPLEGAAEICREESERSWASGPH</sequence>
<evidence type="ECO:0000313" key="1">
    <source>
        <dbReference type="EMBL" id="KAG6732464.1"/>
    </source>
</evidence>
<comment type="caution">
    <text evidence="1">The sequence shown here is derived from an EMBL/GenBank/DDBJ whole genome shotgun (WGS) entry which is preliminary data.</text>
</comment>
<accession>A0A922G1R9</accession>
<dbReference type="EMBL" id="CM031825">
    <property type="protein sequence ID" value="KAG6732464.1"/>
    <property type="molecule type" value="Genomic_DNA"/>
</dbReference>
<reference evidence="1" key="1">
    <citation type="submission" date="2021-01" db="EMBL/GenBank/DDBJ databases">
        <authorList>
            <person name="Lovell J.T."/>
            <person name="Bentley N."/>
            <person name="Bhattarai G."/>
            <person name="Jenkins J.W."/>
            <person name="Sreedasyam A."/>
            <person name="Alarcon Y."/>
            <person name="Bock C."/>
            <person name="Boston L."/>
            <person name="Carlson J."/>
            <person name="Cervantes K."/>
            <person name="Clermont K."/>
            <person name="Krom N."/>
            <person name="Kubenka K."/>
            <person name="Mamidi S."/>
            <person name="Mattison C."/>
            <person name="Monteros M."/>
            <person name="Pisani C."/>
            <person name="Plott C."/>
            <person name="Rajasekar S."/>
            <person name="Rhein H.S."/>
            <person name="Rohla C."/>
            <person name="Song M."/>
            <person name="Hilaire R.S."/>
            <person name="Shu S."/>
            <person name="Wells L."/>
            <person name="Wang X."/>
            <person name="Webber J."/>
            <person name="Heerema R.J."/>
            <person name="Klein P."/>
            <person name="Conner P."/>
            <person name="Grauke L."/>
            <person name="Grimwood J."/>
            <person name="Schmutz J."/>
            <person name="Randall J.J."/>
        </authorList>
    </citation>
    <scope>NUCLEOTIDE SEQUENCE</scope>
    <source>
        <tissue evidence="1">Leaf</tissue>
    </source>
</reference>
<evidence type="ECO:0000313" key="2">
    <source>
        <dbReference type="Proteomes" id="UP000811246"/>
    </source>
</evidence>
<protein>
    <submittedName>
        <fullName evidence="1">Uncharacterized protein</fullName>
    </submittedName>
</protein>
<dbReference type="AlphaFoldDB" id="A0A922G1R9"/>